<keyword evidence="3" id="KW-1185">Reference proteome</keyword>
<gene>
    <name evidence="2" type="ORF">CC85DRAFT_155371</name>
</gene>
<dbReference type="GeneID" id="28980217"/>
<feature type="compositionally biased region" description="Basic residues" evidence="1">
    <location>
        <begin position="268"/>
        <end position="284"/>
    </location>
</feature>
<dbReference type="RefSeq" id="XP_018281810.1">
    <property type="nucleotide sequence ID" value="XM_018419614.1"/>
</dbReference>
<feature type="compositionally biased region" description="Acidic residues" evidence="1">
    <location>
        <begin position="179"/>
        <end position="189"/>
    </location>
</feature>
<reference evidence="2 3" key="1">
    <citation type="submission" date="2015-03" db="EMBL/GenBank/DDBJ databases">
        <title>Genomics and transcriptomics of the oil-accumulating basidiomycete yeast T. oleaginosus allow insights into substrate utilization and the diverse evolutionary trajectories of mating systems in fungi.</title>
        <authorList>
            <consortium name="DOE Joint Genome Institute"/>
            <person name="Kourist R."/>
            <person name="Kracht O."/>
            <person name="Bracharz F."/>
            <person name="Lipzen A."/>
            <person name="Nolan M."/>
            <person name="Ohm R."/>
            <person name="Grigoriev I."/>
            <person name="Sun S."/>
            <person name="Heitman J."/>
            <person name="Bruck T."/>
            <person name="Nowrousian M."/>
        </authorList>
    </citation>
    <scope>NUCLEOTIDE SEQUENCE [LARGE SCALE GENOMIC DNA]</scope>
    <source>
        <strain evidence="2 3">IBC0246</strain>
    </source>
</reference>
<proteinExistence type="predicted"/>
<feature type="region of interest" description="Disordered" evidence="1">
    <location>
        <begin position="248"/>
        <end position="284"/>
    </location>
</feature>
<dbReference type="STRING" id="879819.A0A0J1BBF1"/>
<dbReference type="Proteomes" id="UP000053611">
    <property type="component" value="Unassembled WGS sequence"/>
</dbReference>
<protein>
    <submittedName>
        <fullName evidence="2">Uncharacterized protein</fullName>
    </submittedName>
</protein>
<name>A0A0J1BBF1_9TREE</name>
<feature type="region of interest" description="Disordered" evidence="1">
    <location>
        <begin position="1"/>
        <end position="31"/>
    </location>
</feature>
<evidence type="ECO:0000313" key="2">
    <source>
        <dbReference type="EMBL" id="KLT45319.1"/>
    </source>
</evidence>
<organism evidence="2 3">
    <name type="scientific">Cutaneotrichosporon oleaginosum</name>
    <dbReference type="NCBI Taxonomy" id="879819"/>
    <lineage>
        <taxon>Eukaryota</taxon>
        <taxon>Fungi</taxon>
        <taxon>Dikarya</taxon>
        <taxon>Basidiomycota</taxon>
        <taxon>Agaricomycotina</taxon>
        <taxon>Tremellomycetes</taxon>
        <taxon>Trichosporonales</taxon>
        <taxon>Trichosporonaceae</taxon>
        <taxon>Cutaneotrichosporon</taxon>
    </lineage>
</organism>
<accession>A0A0J1BBF1</accession>
<evidence type="ECO:0000313" key="3">
    <source>
        <dbReference type="Proteomes" id="UP000053611"/>
    </source>
</evidence>
<dbReference type="EMBL" id="KQ087182">
    <property type="protein sequence ID" value="KLT45319.1"/>
    <property type="molecule type" value="Genomic_DNA"/>
</dbReference>
<sequence length="284" mass="29614">MSTSSPAVTSSPTAPATSSASHKPNQSMGPVLCPFCDKELPESLICPARAPPEVNGSASDADVSTSALMNSEGDADRADTMASKAAISDDDIQRWSLVAGVTVAAPSKPAPLAMSAVSDDAKPVPLLPPPPPARASPKPTKTRFGFFAKNKSVASAAEDEDSDSDGIISGYARLGAPGSDEEGDDDYESDKEISFKPRPRNVTQSESAPSRPETPALAPPIALKESTGAGDAELKSVLREVLSRVHALVSTSHGPADRSPNRMPSCSRHTRRCSHRSRSRAQTS</sequence>
<feature type="compositionally biased region" description="Low complexity" evidence="1">
    <location>
        <begin position="1"/>
        <end position="21"/>
    </location>
</feature>
<feature type="compositionally biased region" description="Pro residues" evidence="1">
    <location>
        <begin position="125"/>
        <end position="134"/>
    </location>
</feature>
<evidence type="ECO:0000256" key="1">
    <source>
        <dbReference type="SAM" id="MobiDB-lite"/>
    </source>
</evidence>
<feature type="region of interest" description="Disordered" evidence="1">
    <location>
        <begin position="114"/>
        <end position="228"/>
    </location>
</feature>
<dbReference type="AlphaFoldDB" id="A0A0J1BBF1"/>